<feature type="domain" description="Xylanolytic transcriptional activator regulatory" evidence="6">
    <location>
        <begin position="253"/>
        <end position="409"/>
    </location>
</feature>
<evidence type="ECO:0000256" key="4">
    <source>
        <dbReference type="ARBA" id="ARBA00023242"/>
    </source>
</evidence>
<dbReference type="PANTHER" id="PTHR47424:SF3">
    <property type="entry name" value="REGULATORY PROTEIN GAL4"/>
    <property type="match status" value="1"/>
</dbReference>
<evidence type="ECO:0000256" key="5">
    <source>
        <dbReference type="SAM" id="MobiDB-lite"/>
    </source>
</evidence>
<dbReference type="OrthoDB" id="2285422at2759"/>
<keyword evidence="4" id="KW-0539">Nucleus</keyword>
<dbReference type="STRING" id="4829.A0A163K4A0"/>
<dbReference type="PANTHER" id="PTHR47424">
    <property type="entry name" value="REGULATORY PROTEIN GAL4"/>
    <property type="match status" value="1"/>
</dbReference>
<evidence type="ECO:0000256" key="1">
    <source>
        <dbReference type="ARBA" id="ARBA00023015"/>
    </source>
</evidence>
<name>A0A163K4A0_ABSGL</name>
<dbReference type="InParanoid" id="A0A163K4A0"/>
<keyword evidence="1" id="KW-0805">Transcription regulation</keyword>
<accession>A0A163K4A0</accession>
<evidence type="ECO:0000256" key="2">
    <source>
        <dbReference type="ARBA" id="ARBA00023125"/>
    </source>
</evidence>
<keyword evidence="3" id="KW-0804">Transcription</keyword>
<dbReference type="CDD" id="cd12148">
    <property type="entry name" value="fungal_TF_MHR"/>
    <property type="match status" value="1"/>
</dbReference>
<sequence>MPFDTVEHSHKRLRCDGSWEDPQDLDYHSFTASPLPPPSHNWNNSTLSAPSFLDMPYWKPSSSNIYQPDALYKMDDDTSYYSTSSQLYNRKTSTSHSQFTSSPISDHEALASPVTITQQDTDLNPIASPPTPMPTPTNIEFCRVRDILSKCSVSYSSTGVNVEAKVTSATELRSLIDAFSQLCPSATPHASSAPPPTSPLSTTSNGTTLYRNKLYKSKPVNFFASVCNLSHLIMPPSNKSNALTLRQLGDACIDTYFNCWVRYSRIVDKNEFMAWYQDQANPMNTLIVNAICSLVFSHTVNHHSKPGLEKFKHDQDLVRQQQDLFFDRARKYLELSFDSPDRWTVVALLYMSCTAEPKRRHHYSGMAMSALLELEIYPRMVSDSEDDSFDKEMDTRLWWFAWSLDFYLYSTGVPRNTPRTKRMGQVDMPRICEQDVDHVEEHGILADIYCLKWWRFQNDVMADVYEQDDNNMTDEQLRQYDDQLLQMYQALPQYLQWNSGFAYGSEDLFMVCVRVNVEFNATRIILHIPFLPDANNLHPTSVALHSLNICLKTALMQLETISASNKDGRRCSFDRDELWRAGEIISLSMDVYRNCLYYSPADCDLIVKDIDKRAYENGLVRAMEIMQDSSEFKVSRKDWVQVSDWLKDEIARHNRLDRPLIVASHIKKESDSPPLSSSPFSVLSTTPSSPEFIAFCPDTKKSQRSPTSPKKQPRQRQQSAARFRYFNPRMMNKFLFIDDHPLL</sequence>
<evidence type="ECO:0000313" key="8">
    <source>
        <dbReference type="Proteomes" id="UP000078561"/>
    </source>
</evidence>
<organism evidence="7">
    <name type="scientific">Absidia glauca</name>
    <name type="common">Pin mould</name>
    <dbReference type="NCBI Taxonomy" id="4829"/>
    <lineage>
        <taxon>Eukaryota</taxon>
        <taxon>Fungi</taxon>
        <taxon>Fungi incertae sedis</taxon>
        <taxon>Mucoromycota</taxon>
        <taxon>Mucoromycotina</taxon>
        <taxon>Mucoromycetes</taxon>
        <taxon>Mucorales</taxon>
        <taxon>Cunninghamellaceae</taxon>
        <taxon>Absidia</taxon>
    </lineage>
</organism>
<feature type="region of interest" description="Disordered" evidence="5">
    <location>
        <begin position="697"/>
        <end position="719"/>
    </location>
</feature>
<dbReference type="EMBL" id="LT554468">
    <property type="protein sequence ID" value="SAM05281.1"/>
    <property type="molecule type" value="Genomic_DNA"/>
</dbReference>
<reference evidence="7" key="1">
    <citation type="submission" date="2016-04" db="EMBL/GenBank/DDBJ databases">
        <authorList>
            <person name="Evans L.H."/>
            <person name="Alamgir A."/>
            <person name="Owens N."/>
            <person name="Weber N.D."/>
            <person name="Virtaneva K."/>
            <person name="Barbian K."/>
            <person name="Babar A."/>
            <person name="Rosenke K."/>
        </authorList>
    </citation>
    <scope>NUCLEOTIDE SEQUENCE [LARGE SCALE GENOMIC DNA]</scope>
    <source>
        <strain evidence="7">CBS 101.48</strain>
    </source>
</reference>
<keyword evidence="2" id="KW-0238">DNA-binding</keyword>
<evidence type="ECO:0000259" key="6">
    <source>
        <dbReference type="Pfam" id="PF04082"/>
    </source>
</evidence>
<dbReference type="InterPro" id="IPR007219">
    <property type="entry name" value="XnlR_reg_dom"/>
</dbReference>
<dbReference type="Proteomes" id="UP000078561">
    <property type="component" value="Unassembled WGS sequence"/>
</dbReference>
<feature type="compositionally biased region" description="Polar residues" evidence="5">
    <location>
        <begin position="704"/>
        <end position="719"/>
    </location>
</feature>
<protein>
    <recommendedName>
        <fullName evidence="6">Xylanolytic transcriptional activator regulatory domain-containing protein</fullName>
    </recommendedName>
</protein>
<keyword evidence="8" id="KW-1185">Reference proteome</keyword>
<dbReference type="InterPro" id="IPR051127">
    <property type="entry name" value="Fungal_SecMet_Regulators"/>
</dbReference>
<evidence type="ECO:0000256" key="3">
    <source>
        <dbReference type="ARBA" id="ARBA00023163"/>
    </source>
</evidence>
<dbReference type="AlphaFoldDB" id="A0A163K4A0"/>
<dbReference type="GO" id="GO:0006351">
    <property type="term" value="P:DNA-templated transcription"/>
    <property type="evidence" value="ECO:0007669"/>
    <property type="project" value="InterPro"/>
</dbReference>
<dbReference type="Pfam" id="PF04082">
    <property type="entry name" value="Fungal_trans"/>
    <property type="match status" value="1"/>
</dbReference>
<dbReference type="OMA" id="EIYPRMV"/>
<evidence type="ECO:0000313" key="7">
    <source>
        <dbReference type="EMBL" id="SAM05281.1"/>
    </source>
</evidence>
<dbReference type="GO" id="GO:0003677">
    <property type="term" value="F:DNA binding"/>
    <property type="evidence" value="ECO:0007669"/>
    <property type="project" value="UniProtKB-KW"/>
</dbReference>
<gene>
    <name evidence="7" type="primary">ABSGL_11156.1 scaffold 12295</name>
</gene>
<dbReference type="GO" id="GO:0008270">
    <property type="term" value="F:zinc ion binding"/>
    <property type="evidence" value="ECO:0007669"/>
    <property type="project" value="InterPro"/>
</dbReference>
<proteinExistence type="predicted"/>